<evidence type="ECO:0000256" key="12">
    <source>
        <dbReference type="SAM" id="Phobius"/>
    </source>
</evidence>
<feature type="transmembrane region" description="Helical" evidence="12">
    <location>
        <begin position="283"/>
        <end position="302"/>
    </location>
</feature>
<evidence type="ECO:0000256" key="11">
    <source>
        <dbReference type="SAM" id="MobiDB-lite"/>
    </source>
</evidence>
<evidence type="ECO:0000256" key="4">
    <source>
        <dbReference type="ARBA" id="ARBA00022989"/>
    </source>
</evidence>
<evidence type="ECO:0000256" key="2">
    <source>
        <dbReference type="ARBA" id="ARBA00022475"/>
    </source>
</evidence>
<keyword evidence="14" id="KW-1185">Reference proteome</keyword>
<comment type="similarity">
    <text evidence="10">Belongs to the G-protein coupled receptor 1 family.</text>
</comment>
<dbReference type="CDD" id="cd00637">
    <property type="entry name" value="7tm_classA_rhodopsin-like"/>
    <property type="match status" value="1"/>
</dbReference>
<evidence type="ECO:0000256" key="5">
    <source>
        <dbReference type="ARBA" id="ARBA00023040"/>
    </source>
</evidence>
<dbReference type="PANTHER" id="PTHR24246">
    <property type="entry name" value="OLFACTORY RECEPTOR AND ADENOSINE RECEPTOR"/>
    <property type="match status" value="1"/>
</dbReference>
<feature type="transmembrane region" description="Helical" evidence="12">
    <location>
        <begin position="249"/>
        <end position="271"/>
    </location>
</feature>
<keyword evidence="5 10" id="KW-0297">G-protein coupled receptor</keyword>
<dbReference type="Pfam" id="PF00001">
    <property type="entry name" value="7tm_1"/>
    <property type="match status" value="1"/>
</dbReference>
<name>A0ABM1F4Q1_PRICU</name>
<keyword evidence="8" id="KW-0325">Glycoprotein</keyword>
<dbReference type="GeneID" id="106819292"/>
<dbReference type="RefSeq" id="XP_014679422.1">
    <property type="nucleotide sequence ID" value="XM_014823936.1"/>
</dbReference>
<evidence type="ECO:0000313" key="15">
    <source>
        <dbReference type="RefSeq" id="XP_014679422.1"/>
    </source>
</evidence>
<feature type="transmembrane region" description="Helical" evidence="12">
    <location>
        <begin position="192"/>
        <end position="217"/>
    </location>
</feature>
<protein>
    <submittedName>
        <fullName evidence="15">Adenosine receptor A2b-like</fullName>
    </submittedName>
</protein>
<dbReference type="PRINTS" id="PR00237">
    <property type="entry name" value="GPCRRHODOPSN"/>
</dbReference>
<dbReference type="Gene3D" id="1.20.1070.10">
    <property type="entry name" value="Rhodopsin 7-helix transmembrane proteins"/>
    <property type="match status" value="1"/>
</dbReference>
<feature type="compositionally biased region" description="Low complexity" evidence="11">
    <location>
        <begin position="328"/>
        <end position="339"/>
    </location>
</feature>
<evidence type="ECO:0000256" key="1">
    <source>
        <dbReference type="ARBA" id="ARBA00004651"/>
    </source>
</evidence>
<sequence>MNNVSIFTAADNGTRTPVAAAADDDVDVGGGTQFSPGTVPVAVVTVVMNALVIVAIARTPRLQTNTHRLLANLAAANTAFALFLIVLSLGDVVVGRHRYGKFGCLLAMAASILITMSSLAGLLLITADRYVAVTRAVRYKTLVTVGRTHAVVALAWSYGVAAAATSFGVAMLHWRDEFEAHCYLDWILPAGFVYFFVGNYVVVLLVMVYTYVAILCLSLRRLARVAHQHAGSATVAPSPFKSRTTRMTVMIISLAVTCMLPHMVHMVAIHARGSYEPYGALRRIRAVFLLLNSLANPFIYVWQNRQFRAAMLALVCGKSCRLNVGNAPTTHQPTPKPTQGSTQGSTHQPMPQPTPKLTQGSTQGSTQQTASPARLATPGSPARLLHLAVLHG</sequence>
<evidence type="ECO:0000256" key="6">
    <source>
        <dbReference type="ARBA" id="ARBA00023136"/>
    </source>
</evidence>
<feature type="transmembrane region" description="Helical" evidence="12">
    <location>
        <begin position="102"/>
        <end position="127"/>
    </location>
</feature>
<keyword evidence="9 10" id="KW-0807">Transducer</keyword>
<evidence type="ECO:0000259" key="13">
    <source>
        <dbReference type="PROSITE" id="PS50262"/>
    </source>
</evidence>
<dbReference type="SMART" id="SM01381">
    <property type="entry name" value="7TM_GPCR_Srsx"/>
    <property type="match status" value="1"/>
</dbReference>
<feature type="compositionally biased region" description="Polar residues" evidence="11">
    <location>
        <begin position="340"/>
        <end position="349"/>
    </location>
</feature>
<feature type="region of interest" description="Disordered" evidence="11">
    <location>
        <begin position="326"/>
        <end position="378"/>
    </location>
</feature>
<keyword evidence="6 12" id="KW-0472">Membrane</keyword>
<keyword evidence="2" id="KW-1003">Cell membrane</keyword>
<dbReference type="PANTHER" id="PTHR24246:SF27">
    <property type="entry name" value="ADENOSINE RECEPTOR, ISOFORM A"/>
    <property type="match status" value="1"/>
</dbReference>
<keyword evidence="4 12" id="KW-1133">Transmembrane helix</keyword>
<comment type="subcellular location">
    <subcellularLocation>
        <location evidence="1">Cell membrane</location>
        <topology evidence="1">Multi-pass membrane protein</topology>
    </subcellularLocation>
</comment>
<evidence type="ECO:0000256" key="10">
    <source>
        <dbReference type="RuleBase" id="RU000688"/>
    </source>
</evidence>
<feature type="transmembrane region" description="Helical" evidence="12">
    <location>
        <begin position="69"/>
        <end position="90"/>
    </location>
</feature>
<feature type="transmembrane region" description="Helical" evidence="12">
    <location>
        <begin position="37"/>
        <end position="57"/>
    </location>
</feature>
<feature type="domain" description="G-protein coupled receptors family 1 profile" evidence="13">
    <location>
        <begin position="48"/>
        <end position="300"/>
    </location>
</feature>
<evidence type="ECO:0000256" key="9">
    <source>
        <dbReference type="ARBA" id="ARBA00023224"/>
    </source>
</evidence>
<reference evidence="15" key="1">
    <citation type="submission" date="2025-08" db="UniProtKB">
        <authorList>
            <consortium name="RefSeq"/>
        </authorList>
    </citation>
    <scope>IDENTIFICATION</scope>
</reference>
<evidence type="ECO:0000256" key="8">
    <source>
        <dbReference type="ARBA" id="ARBA00023180"/>
    </source>
</evidence>
<keyword evidence="3 10" id="KW-0812">Transmembrane</keyword>
<dbReference type="PROSITE" id="PS50262">
    <property type="entry name" value="G_PROTEIN_RECEP_F1_2"/>
    <property type="match status" value="1"/>
</dbReference>
<keyword evidence="7 10" id="KW-0675">Receptor</keyword>
<evidence type="ECO:0000256" key="7">
    <source>
        <dbReference type="ARBA" id="ARBA00023170"/>
    </source>
</evidence>
<gene>
    <name evidence="15" type="primary">LOC106819292</name>
</gene>
<dbReference type="InterPro" id="IPR000276">
    <property type="entry name" value="GPCR_Rhodpsn"/>
</dbReference>
<proteinExistence type="inferred from homology"/>
<dbReference type="InterPro" id="IPR017452">
    <property type="entry name" value="GPCR_Rhodpsn_7TM"/>
</dbReference>
<dbReference type="Proteomes" id="UP000695022">
    <property type="component" value="Unplaced"/>
</dbReference>
<organism evidence="14 15">
    <name type="scientific">Priapulus caudatus</name>
    <name type="common">Priapulid worm</name>
    <dbReference type="NCBI Taxonomy" id="37621"/>
    <lineage>
        <taxon>Eukaryota</taxon>
        <taxon>Metazoa</taxon>
        <taxon>Ecdysozoa</taxon>
        <taxon>Scalidophora</taxon>
        <taxon>Priapulida</taxon>
        <taxon>Priapulimorpha</taxon>
        <taxon>Priapulimorphida</taxon>
        <taxon>Priapulidae</taxon>
        <taxon>Priapulus</taxon>
    </lineage>
</organism>
<accession>A0ABM1F4Q1</accession>
<feature type="transmembrane region" description="Helical" evidence="12">
    <location>
        <begin position="148"/>
        <end position="172"/>
    </location>
</feature>
<dbReference type="SUPFAM" id="SSF81321">
    <property type="entry name" value="Family A G protein-coupled receptor-like"/>
    <property type="match status" value="1"/>
</dbReference>
<evidence type="ECO:0000256" key="3">
    <source>
        <dbReference type="ARBA" id="ARBA00022692"/>
    </source>
</evidence>
<dbReference type="PROSITE" id="PS00237">
    <property type="entry name" value="G_PROTEIN_RECEP_F1_1"/>
    <property type="match status" value="1"/>
</dbReference>
<evidence type="ECO:0000313" key="14">
    <source>
        <dbReference type="Proteomes" id="UP000695022"/>
    </source>
</evidence>
<feature type="compositionally biased region" description="Low complexity" evidence="11">
    <location>
        <begin position="358"/>
        <end position="369"/>
    </location>
</feature>